<dbReference type="GO" id="GO:0004366">
    <property type="term" value="F:glycerol-3-phosphate O-acyltransferase activity"/>
    <property type="evidence" value="ECO:0007669"/>
    <property type="project" value="TreeGrafter"/>
</dbReference>
<evidence type="ECO:0000256" key="4">
    <source>
        <dbReference type="ARBA" id="ARBA00022516"/>
    </source>
</evidence>
<evidence type="ECO:0000259" key="15">
    <source>
        <dbReference type="SMART" id="SM00563"/>
    </source>
</evidence>
<keyword evidence="12" id="KW-0012">Acyltransferase</keyword>
<dbReference type="PANTHER" id="PTHR23063">
    <property type="entry name" value="PHOSPHOLIPID ACYLTRANSFERASE"/>
    <property type="match status" value="1"/>
</dbReference>
<dbReference type="Proteomes" id="UP000694427">
    <property type="component" value="Unplaced"/>
</dbReference>
<dbReference type="GO" id="GO:0005783">
    <property type="term" value="C:endoplasmic reticulum"/>
    <property type="evidence" value="ECO:0007669"/>
    <property type="project" value="TreeGrafter"/>
</dbReference>
<dbReference type="GO" id="GO:0019432">
    <property type="term" value="P:triglyceride biosynthetic process"/>
    <property type="evidence" value="ECO:0007669"/>
    <property type="project" value="TreeGrafter"/>
</dbReference>
<comment type="subcellular location">
    <subcellularLocation>
        <location evidence="1">Membrane</location>
    </subcellularLocation>
</comment>
<comment type="pathway">
    <text evidence="13">Phospholipid metabolism.</text>
</comment>
<feature type="transmembrane region" description="Helical" evidence="14">
    <location>
        <begin position="175"/>
        <end position="195"/>
    </location>
</feature>
<evidence type="ECO:0000256" key="11">
    <source>
        <dbReference type="ARBA" id="ARBA00023264"/>
    </source>
</evidence>
<feature type="transmembrane region" description="Helical" evidence="14">
    <location>
        <begin position="366"/>
        <end position="383"/>
    </location>
</feature>
<dbReference type="CDD" id="cd07991">
    <property type="entry name" value="LPLAT_LPCAT1-like"/>
    <property type="match status" value="1"/>
</dbReference>
<feature type="transmembrane region" description="Helical" evidence="14">
    <location>
        <begin position="151"/>
        <end position="169"/>
    </location>
</feature>
<keyword evidence="4" id="KW-0444">Lipid biosynthesis</keyword>
<dbReference type="GO" id="GO:0016020">
    <property type="term" value="C:membrane"/>
    <property type="evidence" value="ECO:0007669"/>
    <property type="project" value="UniProtKB-SubCell"/>
</dbReference>
<keyword evidence="7 14" id="KW-1133">Transmembrane helix</keyword>
<evidence type="ECO:0000256" key="1">
    <source>
        <dbReference type="ARBA" id="ARBA00004370"/>
    </source>
</evidence>
<organism evidence="16 17">
    <name type="scientific">Cyprinus carpio</name>
    <name type="common">Common carp</name>
    <dbReference type="NCBI Taxonomy" id="7962"/>
    <lineage>
        <taxon>Eukaryota</taxon>
        <taxon>Metazoa</taxon>
        <taxon>Chordata</taxon>
        <taxon>Craniata</taxon>
        <taxon>Vertebrata</taxon>
        <taxon>Euteleostomi</taxon>
        <taxon>Actinopterygii</taxon>
        <taxon>Neopterygii</taxon>
        <taxon>Teleostei</taxon>
        <taxon>Ostariophysi</taxon>
        <taxon>Cypriniformes</taxon>
        <taxon>Cyprinidae</taxon>
        <taxon>Cyprininae</taxon>
        <taxon>Cyprinus</taxon>
    </lineage>
</organism>
<keyword evidence="6 14" id="KW-0812">Transmembrane</keyword>
<keyword evidence="11" id="KW-1208">Phospholipid metabolism</keyword>
<evidence type="ECO:0000256" key="8">
    <source>
        <dbReference type="ARBA" id="ARBA00023098"/>
    </source>
</evidence>
<dbReference type="Pfam" id="PF01553">
    <property type="entry name" value="Acyltransferase"/>
    <property type="match status" value="1"/>
</dbReference>
<dbReference type="InterPro" id="IPR045252">
    <property type="entry name" value="LPCAT1-like"/>
</dbReference>
<comment type="similarity">
    <text evidence="3">Belongs to the 1-acyl-sn-glycerol-3-phosphate acyltransferase family.</text>
</comment>
<keyword evidence="10" id="KW-0594">Phospholipid biosynthesis</keyword>
<dbReference type="InterPro" id="IPR002123">
    <property type="entry name" value="Plipid/glycerol_acylTrfase"/>
</dbReference>
<evidence type="ECO:0000256" key="5">
    <source>
        <dbReference type="ARBA" id="ARBA00022679"/>
    </source>
</evidence>
<proteinExistence type="inferred from homology"/>
<evidence type="ECO:0000256" key="7">
    <source>
        <dbReference type="ARBA" id="ARBA00022989"/>
    </source>
</evidence>
<evidence type="ECO:0000256" key="13">
    <source>
        <dbReference type="ARBA" id="ARBA00025707"/>
    </source>
</evidence>
<dbReference type="AlphaFoldDB" id="A0A8C1GR78"/>
<reference evidence="16" key="1">
    <citation type="submission" date="2025-08" db="UniProtKB">
        <authorList>
            <consortium name="Ensembl"/>
        </authorList>
    </citation>
    <scope>IDENTIFICATION</scope>
</reference>
<protein>
    <submittedName>
        <fullName evidence="16">Glycerol-3-phosphate acyltransferase 4</fullName>
    </submittedName>
</protein>
<sequence>MESYLFPFDSLICMLLGISFTVWFTLFLVFIIVPAIFGVSFGIRRVYMKSLIKLFEWATLRMERGAKEKNQHLYKPYSNGIIAKEPVSLEQEIQEMRRGSVEPEFDMSDIFYFCRRGVESIVDDEVTKRFTAEELESWNLLTRSNYNFHHISTRLTALWGMGVLIRYGFLLPLRVTLAFTGVGLLVVLTSIVGLFPNGRMKNYLSDKVHLMCYRICIRALTAIITYHDSENKPKNGGICVANHTSPIDVIILASDGCYAMVGQVHGGLMGVIQRAMVKACPHIWFERSEVKDRHLVAKRLSDHVADESKLPILIFPEGTCINNTSVMMFKKGSFEIGCTVYPVAIKYDPRFGDAFWNSSKFGMVNYLLHMMSSWAIVCSVWYLPPMSRMVSGEALNETYISNIYSLLFRRLGSVRFF</sequence>
<evidence type="ECO:0000256" key="12">
    <source>
        <dbReference type="ARBA" id="ARBA00023315"/>
    </source>
</evidence>
<keyword evidence="9 14" id="KW-0472">Membrane</keyword>
<evidence type="ECO:0000313" key="16">
    <source>
        <dbReference type="Ensembl" id="ENSCCRP00010012812.1"/>
    </source>
</evidence>
<evidence type="ECO:0000256" key="10">
    <source>
        <dbReference type="ARBA" id="ARBA00023209"/>
    </source>
</evidence>
<evidence type="ECO:0000313" key="17">
    <source>
        <dbReference type="Proteomes" id="UP000694427"/>
    </source>
</evidence>
<reference evidence="16" key="2">
    <citation type="submission" date="2025-09" db="UniProtKB">
        <authorList>
            <consortium name="Ensembl"/>
        </authorList>
    </citation>
    <scope>IDENTIFICATION</scope>
</reference>
<dbReference type="PANTHER" id="PTHR23063:SF37">
    <property type="entry name" value="GLYCEROL-3-PHOSPHATE ACYLTRANSFERASE 4"/>
    <property type="match status" value="1"/>
</dbReference>
<evidence type="ECO:0000256" key="14">
    <source>
        <dbReference type="SAM" id="Phobius"/>
    </source>
</evidence>
<evidence type="ECO:0000256" key="2">
    <source>
        <dbReference type="ARBA" id="ARBA00005189"/>
    </source>
</evidence>
<feature type="transmembrane region" description="Helical" evidence="14">
    <location>
        <begin position="20"/>
        <end position="43"/>
    </location>
</feature>
<feature type="domain" description="Phospholipid/glycerol acyltransferase" evidence="15">
    <location>
        <begin position="237"/>
        <end position="348"/>
    </location>
</feature>
<dbReference type="Ensembl" id="ENSCCRT00010013941.1">
    <property type="protein sequence ID" value="ENSCCRP00010012812.1"/>
    <property type="gene ID" value="ENSCCRG00010005405.1"/>
</dbReference>
<keyword evidence="8" id="KW-0443">Lipid metabolism</keyword>
<accession>A0A8C1GR78</accession>
<comment type="pathway">
    <text evidence="2">Lipid metabolism.</text>
</comment>
<dbReference type="SMART" id="SM00563">
    <property type="entry name" value="PlsC"/>
    <property type="match status" value="1"/>
</dbReference>
<dbReference type="SUPFAM" id="SSF69593">
    <property type="entry name" value="Glycerol-3-phosphate (1)-acyltransferase"/>
    <property type="match status" value="1"/>
</dbReference>
<evidence type="ECO:0000256" key="9">
    <source>
        <dbReference type="ARBA" id="ARBA00023136"/>
    </source>
</evidence>
<dbReference type="GO" id="GO:0008654">
    <property type="term" value="P:phospholipid biosynthetic process"/>
    <property type="evidence" value="ECO:0007669"/>
    <property type="project" value="UniProtKB-KW"/>
</dbReference>
<evidence type="ECO:0000256" key="3">
    <source>
        <dbReference type="ARBA" id="ARBA00008655"/>
    </source>
</evidence>
<evidence type="ECO:0000256" key="6">
    <source>
        <dbReference type="ARBA" id="ARBA00022692"/>
    </source>
</evidence>
<name>A0A8C1GR78_CYPCA</name>
<keyword evidence="5" id="KW-0808">Transferase</keyword>
<keyword evidence="17" id="KW-1185">Reference proteome</keyword>